<keyword evidence="6" id="KW-0547">Nucleotide-binding</keyword>
<dbReference type="GO" id="GO:0005634">
    <property type="term" value="C:nucleus"/>
    <property type="evidence" value="ECO:0007669"/>
    <property type="project" value="TreeGrafter"/>
</dbReference>
<dbReference type="GO" id="GO:0051607">
    <property type="term" value="P:defense response to virus"/>
    <property type="evidence" value="ECO:0007669"/>
    <property type="project" value="UniProtKB-KW"/>
</dbReference>
<dbReference type="InterPro" id="IPR005034">
    <property type="entry name" value="Dicer_dimerisation"/>
</dbReference>
<dbReference type="SMART" id="SM00487">
    <property type="entry name" value="DEXDc"/>
    <property type="match status" value="1"/>
</dbReference>
<dbReference type="InterPro" id="IPR036389">
    <property type="entry name" value="RNase_III_sf"/>
</dbReference>
<comment type="cofactor">
    <cofactor evidence="1">
        <name>Mn(2+)</name>
        <dbReference type="ChEBI" id="CHEBI:29035"/>
    </cofactor>
</comment>
<feature type="domain" description="RNase III" evidence="19">
    <location>
        <begin position="1149"/>
        <end position="1329"/>
    </location>
</feature>
<dbReference type="Gene3D" id="3.40.50.300">
    <property type="entry name" value="P-loop containing nucleotide triphosphate hydrolases"/>
    <property type="match status" value="2"/>
</dbReference>
<evidence type="ECO:0000259" key="22">
    <source>
        <dbReference type="PROSITE" id="PS51327"/>
    </source>
</evidence>
<keyword evidence="7" id="KW-0378">Hydrolase</keyword>
<protein>
    <recommendedName>
        <fullName evidence="25">Dicer-like protein 2</fullName>
    </recommendedName>
</protein>
<dbReference type="InterPro" id="IPR014001">
    <property type="entry name" value="Helicase_ATP-bd"/>
</dbReference>
<comment type="similarity">
    <text evidence="15">Belongs to the helicase family. Dicer subfamily.</text>
</comment>
<proteinExistence type="inferred from homology"/>
<evidence type="ECO:0000259" key="20">
    <source>
        <dbReference type="PROSITE" id="PS51192"/>
    </source>
</evidence>
<dbReference type="PROSITE" id="PS51194">
    <property type="entry name" value="HELICASE_CTER"/>
    <property type="match status" value="1"/>
</dbReference>
<dbReference type="GO" id="GO:0030422">
    <property type="term" value="P:siRNA processing"/>
    <property type="evidence" value="ECO:0007669"/>
    <property type="project" value="TreeGrafter"/>
</dbReference>
<dbReference type="SUPFAM" id="SSF54768">
    <property type="entry name" value="dsRNA-binding domain-like"/>
    <property type="match status" value="1"/>
</dbReference>
<evidence type="ECO:0000256" key="5">
    <source>
        <dbReference type="ARBA" id="ARBA00022737"/>
    </source>
</evidence>
<organism evidence="23 24">
    <name type="scientific">Hirsutella minnesotensis 3608</name>
    <dbReference type="NCBI Taxonomy" id="1043627"/>
    <lineage>
        <taxon>Eukaryota</taxon>
        <taxon>Fungi</taxon>
        <taxon>Dikarya</taxon>
        <taxon>Ascomycota</taxon>
        <taxon>Pezizomycotina</taxon>
        <taxon>Sordariomycetes</taxon>
        <taxon>Hypocreomycetidae</taxon>
        <taxon>Hypocreales</taxon>
        <taxon>Ophiocordycipitaceae</taxon>
        <taxon>Hirsutella</taxon>
    </lineage>
</organism>
<feature type="domain" description="Helicase C-terminal" evidence="21">
    <location>
        <begin position="426"/>
        <end position="593"/>
    </location>
</feature>
<dbReference type="GO" id="GO:0046872">
    <property type="term" value="F:metal ion binding"/>
    <property type="evidence" value="ECO:0007669"/>
    <property type="project" value="UniProtKB-KW"/>
</dbReference>
<dbReference type="Proteomes" id="UP000054481">
    <property type="component" value="Unassembled WGS sequence"/>
</dbReference>
<keyword evidence="11 15" id="KW-0694">RNA-binding</keyword>
<evidence type="ECO:0000256" key="14">
    <source>
        <dbReference type="ARBA" id="ARBA00025403"/>
    </source>
</evidence>
<dbReference type="PROSITE" id="PS50142">
    <property type="entry name" value="RNASE_3_2"/>
    <property type="match status" value="2"/>
</dbReference>
<dbReference type="SMART" id="SM00490">
    <property type="entry name" value="HELICc"/>
    <property type="match status" value="1"/>
</dbReference>
<dbReference type="InterPro" id="IPR011545">
    <property type="entry name" value="DEAD/DEAH_box_helicase_dom"/>
</dbReference>
<dbReference type="PROSITE" id="PS00517">
    <property type="entry name" value="RNASE_3_1"/>
    <property type="match status" value="2"/>
</dbReference>
<name>A0A0F7ZG70_9HYPO</name>
<evidence type="ECO:0000256" key="4">
    <source>
        <dbReference type="ARBA" id="ARBA00022723"/>
    </source>
</evidence>
<dbReference type="GO" id="GO:0050688">
    <property type="term" value="P:regulation of defense response to virus"/>
    <property type="evidence" value="ECO:0007669"/>
    <property type="project" value="UniProtKB-KW"/>
</dbReference>
<dbReference type="InterPro" id="IPR001650">
    <property type="entry name" value="Helicase_C-like"/>
</dbReference>
<dbReference type="Pfam" id="PF00270">
    <property type="entry name" value="DEAD"/>
    <property type="match status" value="1"/>
</dbReference>
<evidence type="ECO:0000256" key="13">
    <source>
        <dbReference type="ARBA" id="ARBA00023211"/>
    </source>
</evidence>
<evidence type="ECO:0000256" key="3">
    <source>
        <dbReference type="ARBA" id="ARBA00022721"/>
    </source>
</evidence>
<evidence type="ECO:0000256" key="7">
    <source>
        <dbReference type="ARBA" id="ARBA00022801"/>
    </source>
</evidence>
<dbReference type="CDD" id="cd00593">
    <property type="entry name" value="RIBOc"/>
    <property type="match status" value="2"/>
</dbReference>
<comment type="cofactor">
    <cofactor evidence="2">
        <name>Mg(2+)</name>
        <dbReference type="ChEBI" id="CHEBI:18420"/>
    </cofactor>
</comment>
<evidence type="ECO:0008006" key="25">
    <source>
        <dbReference type="Google" id="ProtNLM"/>
    </source>
</evidence>
<feature type="domain" description="Helicase ATP-binding" evidence="20">
    <location>
        <begin position="82"/>
        <end position="259"/>
    </location>
</feature>
<evidence type="ECO:0000256" key="15">
    <source>
        <dbReference type="PROSITE-ProRule" id="PRU00657"/>
    </source>
</evidence>
<dbReference type="GO" id="GO:0005524">
    <property type="term" value="F:ATP binding"/>
    <property type="evidence" value="ECO:0007669"/>
    <property type="project" value="UniProtKB-KW"/>
</dbReference>
<dbReference type="InterPro" id="IPR027417">
    <property type="entry name" value="P-loop_NTPase"/>
</dbReference>
<dbReference type="SUPFAM" id="SSF52540">
    <property type="entry name" value="P-loop containing nucleoside triphosphate hydrolases"/>
    <property type="match status" value="1"/>
</dbReference>
<feature type="region of interest" description="Disordered" evidence="17">
    <location>
        <begin position="1"/>
        <end position="20"/>
    </location>
</feature>
<keyword evidence="5" id="KW-0677">Repeat</keyword>
<feature type="domain" description="RNase III" evidence="19">
    <location>
        <begin position="965"/>
        <end position="1108"/>
    </location>
</feature>
<dbReference type="PROSITE" id="PS51327">
    <property type="entry name" value="DICER_DSRBF"/>
    <property type="match status" value="1"/>
</dbReference>
<dbReference type="FunFam" id="1.10.1520.10:FF:000032">
    <property type="entry name" value="Dicer-like protein 2"/>
    <property type="match status" value="1"/>
</dbReference>
<dbReference type="GO" id="GO:0004386">
    <property type="term" value="F:helicase activity"/>
    <property type="evidence" value="ECO:0007669"/>
    <property type="project" value="UniProtKB-KW"/>
</dbReference>
<evidence type="ECO:0000256" key="9">
    <source>
        <dbReference type="ARBA" id="ARBA00022840"/>
    </source>
</evidence>
<gene>
    <name evidence="23" type="ORF">HIM_10220</name>
</gene>
<dbReference type="InterPro" id="IPR014720">
    <property type="entry name" value="dsRBD_dom"/>
</dbReference>
<dbReference type="PROSITE" id="PS51192">
    <property type="entry name" value="HELICASE_ATP_BIND_1"/>
    <property type="match status" value="1"/>
</dbReference>
<dbReference type="Gene3D" id="1.10.1520.10">
    <property type="entry name" value="Ribonuclease III domain"/>
    <property type="match status" value="2"/>
</dbReference>
<dbReference type="InterPro" id="IPR000999">
    <property type="entry name" value="RNase_III_dom"/>
</dbReference>
<dbReference type="GO" id="GO:0004525">
    <property type="term" value="F:ribonuclease III activity"/>
    <property type="evidence" value="ECO:0007669"/>
    <property type="project" value="InterPro"/>
</dbReference>
<evidence type="ECO:0000259" key="18">
    <source>
        <dbReference type="PROSITE" id="PS50137"/>
    </source>
</evidence>
<dbReference type="Gene3D" id="3.30.160.20">
    <property type="match status" value="1"/>
</dbReference>
<dbReference type="CDD" id="cd18034">
    <property type="entry name" value="DEXHc_dicer"/>
    <property type="match status" value="1"/>
</dbReference>
<keyword evidence="3" id="KW-0930">Antiviral protein</keyword>
<dbReference type="Pfam" id="PF00636">
    <property type="entry name" value="Ribonuclease_3"/>
    <property type="match status" value="2"/>
</dbReference>
<feature type="domain" description="DRBM" evidence="18">
    <location>
        <begin position="1359"/>
        <end position="1426"/>
    </location>
</feature>
<keyword evidence="10" id="KW-0460">Magnesium</keyword>
<feature type="domain" description="Dicer dsRNA-binding fold" evidence="22">
    <location>
        <begin position="615"/>
        <end position="712"/>
    </location>
</feature>
<dbReference type="EMBL" id="KQ030629">
    <property type="protein sequence ID" value="KJZ70376.1"/>
    <property type="molecule type" value="Genomic_DNA"/>
</dbReference>
<evidence type="ECO:0000256" key="1">
    <source>
        <dbReference type="ARBA" id="ARBA00001936"/>
    </source>
</evidence>
<evidence type="ECO:0000256" key="17">
    <source>
        <dbReference type="SAM" id="MobiDB-lite"/>
    </source>
</evidence>
<keyword evidence="8" id="KW-0347">Helicase</keyword>
<evidence type="ECO:0000256" key="16">
    <source>
        <dbReference type="SAM" id="Coils"/>
    </source>
</evidence>
<dbReference type="Pfam" id="PF00271">
    <property type="entry name" value="Helicase_C"/>
    <property type="match status" value="1"/>
</dbReference>
<keyword evidence="24" id="KW-1185">Reference proteome</keyword>
<evidence type="ECO:0000256" key="11">
    <source>
        <dbReference type="ARBA" id="ARBA00022884"/>
    </source>
</evidence>
<dbReference type="PROSITE" id="PS50137">
    <property type="entry name" value="DS_RBD"/>
    <property type="match status" value="1"/>
</dbReference>
<evidence type="ECO:0000256" key="8">
    <source>
        <dbReference type="ARBA" id="ARBA00022806"/>
    </source>
</evidence>
<keyword evidence="4" id="KW-0479">Metal-binding</keyword>
<comment type="function">
    <text evidence="14">Dicer-like endonuclease involved in cleaving double-stranded RNA in the RNA interference (RNAi) pathway. Produces 21 to 25 bp dsRNAs (siRNAs) which target the selective destruction of homologous RNAs leading to sequence-specific suppression of gene expression, called post-transcriptional gene silencing (PTGS). Part of a broad host defense response against viral infection and transposons.</text>
</comment>
<reference evidence="23 24" key="1">
    <citation type="journal article" date="2014" name="Genome Biol. Evol.">
        <title>Comparative genomics and transcriptomics analyses reveal divergent lifestyle features of nematode endoparasitic fungus Hirsutella minnesotensis.</title>
        <authorList>
            <person name="Lai Y."/>
            <person name="Liu K."/>
            <person name="Zhang X."/>
            <person name="Zhang X."/>
            <person name="Li K."/>
            <person name="Wang N."/>
            <person name="Shu C."/>
            <person name="Wu Y."/>
            <person name="Wang C."/>
            <person name="Bushley K.E."/>
            <person name="Xiang M."/>
            <person name="Liu X."/>
        </authorList>
    </citation>
    <scope>NUCLEOTIDE SEQUENCE [LARGE SCALE GENOMIC DNA]</scope>
    <source>
        <strain evidence="23 24">3608</strain>
    </source>
</reference>
<evidence type="ECO:0000256" key="2">
    <source>
        <dbReference type="ARBA" id="ARBA00001946"/>
    </source>
</evidence>
<dbReference type="Gene3D" id="3.30.160.380">
    <property type="entry name" value="Dicer dimerisation domain"/>
    <property type="match status" value="1"/>
</dbReference>
<evidence type="ECO:0000313" key="24">
    <source>
        <dbReference type="Proteomes" id="UP000054481"/>
    </source>
</evidence>
<keyword evidence="16" id="KW-0175">Coiled coil</keyword>
<accession>A0A0F7ZG70</accession>
<dbReference type="OrthoDB" id="416741at2759"/>
<evidence type="ECO:0000256" key="12">
    <source>
        <dbReference type="ARBA" id="ARBA00023118"/>
    </source>
</evidence>
<dbReference type="SUPFAM" id="SSF69065">
    <property type="entry name" value="RNase III domain-like"/>
    <property type="match status" value="2"/>
</dbReference>
<evidence type="ECO:0000256" key="10">
    <source>
        <dbReference type="ARBA" id="ARBA00022842"/>
    </source>
</evidence>
<feature type="coiled-coil region" evidence="16">
    <location>
        <begin position="563"/>
        <end position="593"/>
    </location>
</feature>
<sequence>MASAWIDSSGDESDLFDNTLQPQALPGFASESLSHDAESAVRVSAAAAHDASVVAQPAGETDDLVDVEAPASISPRGYQLEMLDLSLQEDVIVVMDTGSGKTQVAVLRIKAELERASSEKIVWFLAPTVSLCQQQHRAIKLQVPFAQVQLLTSHENVHTWNASAWAAALDRVRIVVSTYQVLLDGLSNAFTSMDNIALIIFDEAHNCTGKHPGRKLMEIFYHMRSDRGGPLPSVLGLTATPSTRSQTEEIAELEWLLSARCVTPNIHREALLRFVSRPEIRLGHYQPPGTLDHLTPAMEKLQRAWQDLDIGQDPYVLSLKAEPTERNLERLAKAIAKFDTYSQHQIKGLWTRCKGINRQLGSWAADTYLWKVSRAFLSKADRGDGFFDQWSNDEKQYVATFLRRLSMEAPPLRPVDYSDLSHKVLVLLQTLDSIDDPVVGIVFARERSVVAMLCEILRSCPNIVAKYRVGAMVGGSKHSDRARSLYEFWSDSDQSGLENFRTGKLNLLVGTSVLEEGIDIPACNLIVCFDRPDTPKAFIQRRGRARMKGSILVWMTEDSSFVLDQWEELERKLKEAYEDEEREARQLAMLEKTELTSDTFFEVESTGAVLDLDNAKQRLQHFCSTLCKGEFVESHPEYILKRHSDGSTPYLSAIVLLPPFVPESLRRICGCRTWLSEKNATKDAAFQAYLALYKAGLINENLLPFRFDNSSGIESRTAETIVQPPYNPWYRITEAWESSEPVWVYPVTYEDEHCGRTEYEILLPTRLDQLGQMETFLNIGRTSRCRFHTPRSMTFEQALESPDHTSTLLALPFGHRWKGEDHPQVIKIASETNMSVVGIGQTPLDLENERHVGGLYLVRDLHGTPYFYGGFIADKPPIHMVHHPSSKFELAPSNEPYLVLAKWSKNKLAPNISFADSCPDLAVSEGYPWVLPLSFALVDSIPAKHARFGTLIPAILHHFSAMLSVKQLATTILQPIGITDLELIRTAMTSRSACEPVHYERLEFLGDSILKYCSSVQAATEHPEWPEGYLSAFRDSLVSNSRLCRAAIESGLSKFILTKQFTGKKWRPFYRRDYAMESEETKQEVRMSTKTLADVIEALIGASYVDGGILKAMTCISTFLGERMWKHISESRDHLFNLTRVGDTLPPVLEPLEKLIGYSFQKKVLLIEAVTHASYVMDVGRRSYERLEFLGDAVLDSIIVTKLFSLEPPLPHYRMHTFKTAMVNGDFLAFVVMENGLRLGKNEVMDVDDSCGESTPSLAAWRFMRHASSAIGLEQERMQERHKAMRKEVLEAMEHGSRYPWALLARLQAKKFYSDIFEAILGAIWIDSGSKEACEAMVARFGILSFMERLLRDNVEVQHPKELLGKCAVSETVTYDIDVTEGPEGEKQHTCTILIGERVVATVDDGVSREEAQTKAALQAVELLMQEQGQLDEGDVGEPMNEMTCA</sequence>
<keyword evidence="12" id="KW-0051">Antiviral defense</keyword>
<evidence type="ECO:0000313" key="23">
    <source>
        <dbReference type="EMBL" id="KJZ70376.1"/>
    </source>
</evidence>
<dbReference type="SMART" id="SM00358">
    <property type="entry name" value="DSRM"/>
    <property type="match status" value="1"/>
</dbReference>
<dbReference type="PANTHER" id="PTHR14950">
    <property type="entry name" value="DICER-RELATED"/>
    <property type="match status" value="1"/>
</dbReference>
<dbReference type="GO" id="GO:0003723">
    <property type="term" value="F:RNA binding"/>
    <property type="evidence" value="ECO:0007669"/>
    <property type="project" value="UniProtKB-UniRule"/>
</dbReference>
<dbReference type="Pfam" id="PF03368">
    <property type="entry name" value="Dicer_dimer"/>
    <property type="match status" value="1"/>
</dbReference>
<keyword evidence="9" id="KW-0067">ATP-binding</keyword>
<dbReference type="SMART" id="SM00535">
    <property type="entry name" value="RIBOc"/>
    <property type="match status" value="2"/>
</dbReference>
<dbReference type="InterPro" id="IPR038248">
    <property type="entry name" value="Dicer_dimer_sf"/>
</dbReference>
<evidence type="ECO:0000259" key="21">
    <source>
        <dbReference type="PROSITE" id="PS51194"/>
    </source>
</evidence>
<dbReference type="PANTHER" id="PTHR14950:SF37">
    <property type="entry name" value="ENDORIBONUCLEASE DICER"/>
    <property type="match status" value="1"/>
</dbReference>
<evidence type="ECO:0000259" key="19">
    <source>
        <dbReference type="PROSITE" id="PS50142"/>
    </source>
</evidence>
<keyword evidence="13" id="KW-0464">Manganese</keyword>
<dbReference type="GO" id="GO:0005737">
    <property type="term" value="C:cytoplasm"/>
    <property type="evidence" value="ECO:0007669"/>
    <property type="project" value="TreeGrafter"/>
</dbReference>
<evidence type="ECO:0000256" key="6">
    <source>
        <dbReference type="ARBA" id="ARBA00022741"/>
    </source>
</evidence>